<dbReference type="SMART" id="SM00256">
    <property type="entry name" value="FBOX"/>
    <property type="match status" value="1"/>
</dbReference>
<dbReference type="InterPro" id="IPR011043">
    <property type="entry name" value="Gal_Oxase/kelch_b-propeller"/>
</dbReference>
<keyword evidence="3" id="KW-1185">Reference proteome</keyword>
<reference evidence="2 3" key="1">
    <citation type="submission" date="2020-10" db="EMBL/GenBank/DDBJ databases">
        <title>The Coptis chinensis genome and diversification of protoberbering-type alkaloids.</title>
        <authorList>
            <person name="Wang B."/>
            <person name="Shu S."/>
            <person name="Song C."/>
            <person name="Liu Y."/>
        </authorList>
    </citation>
    <scope>NUCLEOTIDE SEQUENCE [LARGE SCALE GENOMIC DNA]</scope>
    <source>
        <strain evidence="2">HL-2020</strain>
        <tissue evidence="2">Leaf</tissue>
    </source>
</reference>
<protein>
    <recommendedName>
        <fullName evidence="1">F-box domain-containing protein</fullName>
    </recommendedName>
</protein>
<evidence type="ECO:0000313" key="3">
    <source>
        <dbReference type="Proteomes" id="UP000631114"/>
    </source>
</evidence>
<dbReference type="InterPro" id="IPR001810">
    <property type="entry name" value="F-box_dom"/>
</dbReference>
<accession>A0A835H5N8</accession>
<dbReference type="PANTHER" id="PTHR31672:SF11">
    <property type="entry name" value="F-BOX PROTEIN CPR1-LIKE ISOFORM X2"/>
    <property type="match status" value="1"/>
</dbReference>
<dbReference type="Proteomes" id="UP000631114">
    <property type="component" value="Unassembled WGS sequence"/>
</dbReference>
<dbReference type="SUPFAM" id="SSF81383">
    <property type="entry name" value="F-box domain"/>
    <property type="match status" value="1"/>
</dbReference>
<dbReference type="OrthoDB" id="1939210at2759"/>
<dbReference type="SUPFAM" id="SSF50965">
    <property type="entry name" value="Galactose oxidase, central domain"/>
    <property type="match status" value="1"/>
</dbReference>
<dbReference type="Pfam" id="PF00646">
    <property type="entry name" value="F-box"/>
    <property type="match status" value="1"/>
</dbReference>
<dbReference type="EMBL" id="JADFTS010000008">
    <property type="protein sequence ID" value="KAF9593701.1"/>
    <property type="molecule type" value="Genomic_DNA"/>
</dbReference>
<dbReference type="Gene3D" id="1.20.1280.50">
    <property type="match status" value="1"/>
</dbReference>
<dbReference type="AlphaFoldDB" id="A0A835H5N8"/>
<feature type="domain" description="F-box" evidence="1">
    <location>
        <begin position="5"/>
        <end position="44"/>
    </location>
</feature>
<gene>
    <name evidence="2" type="ORF">IFM89_024639</name>
</gene>
<organism evidence="2 3">
    <name type="scientific">Coptis chinensis</name>
    <dbReference type="NCBI Taxonomy" id="261450"/>
    <lineage>
        <taxon>Eukaryota</taxon>
        <taxon>Viridiplantae</taxon>
        <taxon>Streptophyta</taxon>
        <taxon>Embryophyta</taxon>
        <taxon>Tracheophyta</taxon>
        <taxon>Spermatophyta</taxon>
        <taxon>Magnoliopsida</taxon>
        <taxon>Ranunculales</taxon>
        <taxon>Ranunculaceae</taxon>
        <taxon>Coptidoideae</taxon>
        <taxon>Coptis</taxon>
    </lineage>
</organism>
<dbReference type="InterPro" id="IPR036047">
    <property type="entry name" value="F-box-like_dom_sf"/>
</dbReference>
<sequence>MVNYFSQDIIFQILLKVPAKDLVRAKVVCKLWHSIISDPNFVNSQLAHSRSRPEIILKIYSMERDNDYLEMFAITKQKHGIMQVETICNMKFPPLQVPCKKSTVKASCNGLLLISHGKHPFEVLYVYNPVTRQCVVLPSMAKQRIIVCNPPRCYNSWTLFYNDSVGKYVVFGSFHSRCVVLTVGDKEWSGYENPYPHERATSQLIYVEKKVHWLKSGTENGQAVWRNNPRKCFHVSVNIGVTMEFTLIQLSQNIHAIEMNSIPYLRRLDSYKFVGTTGDIDSSTTDYSDVVKIVMRYEDKLFYYDLKSHQYKNIAHLNNKGRLCIEINNRVSNRCQKPVHSGLDISSTKGLAITYNSFLGTNSLCSKLALGENFYLLE</sequence>
<evidence type="ECO:0000259" key="1">
    <source>
        <dbReference type="SMART" id="SM00256"/>
    </source>
</evidence>
<name>A0A835H5N8_9MAGN</name>
<dbReference type="PANTHER" id="PTHR31672">
    <property type="entry name" value="BNACNNG10540D PROTEIN"/>
    <property type="match status" value="1"/>
</dbReference>
<proteinExistence type="predicted"/>
<comment type="caution">
    <text evidence="2">The sequence shown here is derived from an EMBL/GenBank/DDBJ whole genome shotgun (WGS) entry which is preliminary data.</text>
</comment>
<dbReference type="InterPro" id="IPR050796">
    <property type="entry name" value="SCF_F-box_component"/>
</dbReference>
<evidence type="ECO:0000313" key="2">
    <source>
        <dbReference type="EMBL" id="KAF9593701.1"/>
    </source>
</evidence>